<feature type="transmembrane region" description="Helical" evidence="1">
    <location>
        <begin position="33"/>
        <end position="56"/>
    </location>
</feature>
<reference evidence="2 3" key="1">
    <citation type="submission" date="2018-10" db="EMBL/GenBank/DDBJ databases">
        <title>Genome Sequence of Cohnella sp.</title>
        <authorList>
            <person name="Srinivasan S."/>
            <person name="Kim M.K."/>
        </authorList>
    </citation>
    <scope>NUCLEOTIDE SEQUENCE [LARGE SCALE GENOMIC DNA]</scope>
    <source>
        <strain evidence="2 3">18JY8-7</strain>
    </source>
</reference>
<feature type="transmembrane region" description="Helical" evidence="1">
    <location>
        <begin position="103"/>
        <end position="125"/>
    </location>
</feature>
<evidence type="ECO:0000256" key="1">
    <source>
        <dbReference type="SAM" id="Phobius"/>
    </source>
</evidence>
<dbReference type="Proteomes" id="UP000269097">
    <property type="component" value="Chromosome"/>
</dbReference>
<proteinExistence type="predicted"/>
<evidence type="ECO:0000313" key="3">
    <source>
        <dbReference type="Proteomes" id="UP000269097"/>
    </source>
</evidence>
<gene>
    <name evidence="2" type="ORF">EAV92_03310</name>
</gene>
<accession>A0A3G3JTX6</accession>
<dbReference type="Pfam" id="PF10027">
    <property type="entry name" value="DUF2269"/>
    <property type="match status" value="1"/>
</dbReference>
<feature type="transmembrane region" description="Helical" evidence="1">
    <location>
        <begin position="77"/>
        <end position="97"/>
    </location>
</feature>
<feature type="transmembrane region" description="Helical" evidence="1">
    <location>
        <begin position="160"/>
        <end position="177"/>
    </location>
</feature>
<keyword evidence="1" id="KW-0472">Membrane</keyword>
<sequence length="181" mass="19930">MLRSSWVADTQIMEGAYCMSINGYGVPEEWLNILVFIHVVAAIVGIGPTYFGHVLLRQGQTWGQLKSSLVYTKTLEKFPKILGSLAVLSGLLLAWLGDYGFDQLWIYGAIAIYVIIQIVVIGFMAPAGQKLADTVFASAEPADRPVPHDIAARLSKVNKINWIATTLGIVLFLLMFFKPTL</sequence>
<protein>
    <submittedName>
        <fullName evidence="2">DUF2269 family protein</fullName>
    </submittedName>
</protein>
<dbReference type="InterPro" id="IPR018729">
    <property type="entry name" value="DUF2269_transmembrane"/>
</dbReference>
<dbReference type="KEGG" id="coh:EAV92_03310"/>
<keyword evidence="1" id="KW-1133">Transmembrane helix</keyword>
<organism evidence="2 3">
    <name type="scientific">Cohnella candidum</name>
    <dbReference type="NCBI Taxonomy" id="2674991"/>
    <lineage>
        <taxon>Bacteria</taxon>
        <taxon>Bacillati</taxon>
        <taxon>Bacillota</taxon>
        <taxon>Bacilli</taxon>
        <taxon>Bacillales</taxon>
        <taxon>Paenibacillaceae</taxon>
        <taxon>Cohnella</taxon>
    </lineage>
</organism>
<evidence type="ECO:0000313" key="2">
    <source>
        <dbReference type="EMBL" id="AYQ71683.1"/>
    </source>
</evidence>
<keyword evidence="1" id="KW-0812">Transmembrane</keyword>
<name>A0A3G3JTX6_9BACL</name>
<dbReference type="EMBL" id="CP033433">
    <property type="protein sequence ID" value="AYQ71683.1"/>
    <property type="molecule type" value="Genomic_DNA"/>
</dbReference>
<dbReference type="AlphaFoldDB" id="A0A3G3JTX6"/>
<keyword evidence="3" id="KW-1185">Reference proteome</keyword>